<proteinExistence type="predicted"/>
<comment type="caution">
    <text evidence="1">The sequence shown here is derived from an EMBL/GenBank/DDBJ whole genome shotgun (WGS) entry which is preliminary data.</text>
</comment>
<dbReference type="EMBL" id="LCAW01000027">
    <property type="protein sequence ID" value="KKR97596.1"/>
    <property type="molecule type" value="Genomic_DNA"/>
</dbReference>
<evidence type="ECO:0000313" key="1">
    <source>
        <dbReference type="EMBL" id="KKR97596.1"/>
    </source>
</evidence>
<gene>
    <name evidence="1" type="ORF">UU50_C0027G0002</name>
</gene>
<reference evidence="1 2" key="1">
    <citation type="journal article" date="2015" name="Nature">
        <title>rRNA introns, odd ribosomes, and small enigmatic genomes across a large radiation of phyla.</title>
        <authorList>
            <person name="Brown C.T."/>
            <person name="Hug L.A."/>
            <person name="Thomas B.C."/>
            <person name="Sharon I."/>
            <person name="Castelle C.J."/>
            <person name="Singh A."/>
            <person name="Wilkins M.J."/>
            <person name="Williams K.H."/>
            <person name="Banfield J.F."/>
        </authorList>
    </citation>
    <scope>NUCLEOTIDE SEQUENCE [LARGE SCALE GENOMIC DNA]</scope>
</reference>
<dbReference type="Proteomes" id="UP000033930">
    <property type="component" value="Unassembled WGS sequence"/>
</dbReference>
<dbReference type="AlphaFoldDB" id="A0A0G0VD86"/>
<evidence type="ECO:0000313" key="2">
    <source>
        <dbReference type="Proteomes" id="UP000033930"/>
    </source>
</evidence>
<sequence>MEMFVILEWGFRIFKTNLSYQALIRNSSIIKIDFKKDPIQVFLKREDPPNAMSGDRGKVTDAICRHLPGWPRGCPRASASREA</sequence>
<accession>A0A0G0VD86</accession>
<protein>
    <submittedName>
        <fullName evidence="1">Uncharacterized protein</fullName>
    </submittedName>
</protein>
<organism evidence="1 2">
    <name type="scientific">Candidatus Uhrbacteria bacterium GW2011_GWC1_41_20</name>
    <dbReference type="NCBI Taxonomy" id="1618983"/>
    <lineage>
        <taxon>Bacteria</taxon>
        <taxon>Candidatus Uhriibacteriota</taxon>
    </lineage>
</organism>
<name>A0A0G0VD86_9BACT</name>